<dbReference type="FunCoup" id="A0A5J5EYS0">
    <property type="interactions" value="1532"/>
</dbReference>
<dbReference type="InParanoid" id="A0A5J5EYS0"/>
<evidence type="ECO:0000256" key="4">
    <source>
        <dbReference type="PIRSR" id="PIRSR602401-1"/>
    </source>
</evidence>
<evidence type="ECO:0000256" key="1">
    <source>
        <dbReference type="ARBA" id="ARBA00001971"/>
    </source>
</evidence>
<dbReference type="GO" id="GO:0004497">
    <property type="term" value="F:monooxygenase activity"/>
    <property type="evidence" value="ECO:0007669"/>
    <property type="project" value="UniProtKB-KW"/>
</dbReference>
<dbReference type="PANTHER" id="PTHR24305">
    <property type="entry name" value="CYTOCHROME P450"/>
    <property type="match status" value="1"/>
</dbReference>
<dbReference type="InterPro" id="IPR002401">
    <property type="entry name" value="Cyt_P450_E_grp-I"/>
</dbReference>
<feature type="transmembrane region" description="Helical" evidence="6">
    <location>
        <begin position="6"/>
        <end position="27"/>
    </location>
</feature>
<keyword evidence="5" id="KW-0560">Oxidoreductase</keyword>
<keyword evidence="3 4" id="KW-0408">Iron</keyword>
<sequence length="500" mass="57122">MFVATLLSNPLFYPIAIVLSVAGWFYYQRVLSPYAGVPGPFWASLTRFWYLNRINAQDMHRYTKMLHKQYGPLVRIAPNEVSVSDPAAMKQIYAVNAGYTKTDFYPTQAPNLSPHGDSFTQLDEKKHTYRRRMISHIFSMSSVMEGEKFIDNATAAYFQVIEEHAQKGEKMEMGHWLHMYAFDIIGELFFGRMFGFIKERRDIGGYMGAVDVILPHAIRLAVLYEWMRPIINVVMYPLSANLRQAIRCFEALGAESKRYVDERIGKPSARPDMLSKLIKVMEEKSPDFDITDVYTEAYTAIFAGSETTATAMRSAIYHLCRNPQYKAKLVAEIDAAQREGKLSEMIAYGEAIKLPYLAAVIKEGMRVQPSIVLTFPRHVPAGGATICGHFFPEGCRVGVNPYVLHYQTSIFGEDAEDFNPDRWFRPDAANMDSYMFQFGSGSRTCIGKNVAMAEIYKFLPKLFREYDVNLADPTKEWKEEGAWFVKQTGVEVKFTRRNVE</sequence>
<evidence type="ECO:0000313" key="8">
    <source>
        <dbReference type="Proteomes" id="UP000326924"/>
    </source>
</evidence>
<name>A0A5J5EYS0_9PEZI</name>
<dbReference type="FunFam" id="1.10.630.10:FF:000050">
    <property type="entry name" value="Cytochrome P450 monooxygenase"/>
    <property type="match status" value="1"/>
</dbReference>
<dbReference type="AlphaFoldDB" id="A0A5J5EYS0"/>
<keyword evidence="6" id="KW-0812">Transmembrane</keyword>
<organism evidence="7 8">
    <name type="scientific">Sphaerosporella brunnea</name>
    <dbReference type="NCBI Taxonomy" id="1250544"/>
    <lineage>
        <taxon>Eukaryota</taxon>
        <taxon>Fungi</taxon>
        <taxon>Dikarya</taxon>
        <taxon>Ascomycota</taxon>
        <taxon>Pezizomycotina</taxon>
        <taxon>Pezizomycetes</taxon>
        <taxon>Pezizales</taxon>
        <taxon>Pyronemataceae</taxon>
        <taxon>Sphaerosporella</taxon>
    </lineage>
</organism>
<feature type="binding site" description="axial binding residue" evidence="4">
    <location>
        <position position="445"/>
    </location>
    <ligand>
        <name>heme</name>
        <dbReference type="ChEBI" id="CHEBI:30413"/>
    </ligand>
    <ligandPart>
        <name>Fe</name>
        <dbReference type="ChEBI" id="CHEBI:18248"/>
    </ligandPart>
</feature>
<dbReference type="InterPro" id="IPR001128">
    <property type="entry name" value="Cyt_P450"/>
</dbReference>
<reference evidence="7 8" key="1">
    <citation type="submission" date="2019-09" db="EMBL/GenBank/DDBJ databases">
        <title>Draft genome of the ectomycorrhizal ascomycete Sphaerosporella brunnea.</title>
        <authorList>
            <consortium name="DOE Joint Genome Institute"/>
            <person name="Benucci G.M."/>
            <person name="Marozzi G."/>
            <person name="Antonielli L."/>
            <person name="Sanchez S."/>
            <person name="Marco P."/>
            <person name="Wang X."/>
            <person name="Falini L.B."/>
            <person name="Barry K."/>
            <person name="Haridas S."/>
            <person name="Lipzen A."/>
            <person name="Labutti K."/>
            <person name="Grigoriev I.V."/>
            <person name="Murat C."/>
            <person name="Martin F."/>
            <person name="Albertini E."/>
            <person name="Donnini D."/>
            <person name="Bonito G."/>
        </authorList>
    </citation>
    <scope>NUCLEOTIDE SEQUENCE [LARGE SCALE GENOMIC DNA]</scope>
    <source>
        <strain evidence="7 8">Sb_GMNB300</strain>
    </source>
</reference>
<dbReference type="OrthoDB" id="3934656at2759"/>
<gene>
    <name evidence="7" type="ORF">FN846DRAFT_946202</name>
</gene>
<dbReference type="Gene3D" id="1.10.630.10">
    <property type="entry name" value="Cytochrome P450"/>
    <property type="match status" value="1"/>
</dbReference>
<dbReference type="SUPFAM" id="SSF48264">
    <property type="entry name" value="Cytochrome P450"/>
    <property type="match status" value="1"/>
</dbReference>
<dbReference type="InterPro" id="IPR036396">
    <property type="entry name" value="Cyt_P450_sf"/>
</dbReference>
<evidence type="ECO:0000256" key="3">
    <source>
        <dbReference type="ARBA" id="ARBA00023004"/>
    </source>
</evidence>
<dbReference type="PROSITE" id="PS00086">
    <property type="entry name" value="CYTOCHROME_P450"/>
    <property type="match status" value="1"/>
</dbReference>
<keyword evidence="6" id="KW-0472">Membrane</keyword>
<keyword evidence="8" id="KW-1185">Reference proteome</keyword>
<dbReference type="InterPro" id="IPR017972">
    <property type="entry name" value="Cyt_P450_CS"/>
</dbReference>
<dbReference type="Proteomes" id="UP000326924">
    <property type="component" value="Unassembled WGS sequence"/>
</dbReference>
<keyword evidence="6" id="KW-1133">Transmembrane helix</keyword>
<dbReference type="PRINTS" id="PR00463">
    <property type="entry name" value="EP450I"/>
</dbReference>
<accession>A0A5J5EYS0</accession>
<dbReference type="Pfam" id="PF00067">
    <property type="entry name" value="p450"/>
    <property type="match status" value="1"/>
</dbReference>
<comment type="caution">
    <text evidence="7">The sequence shown here is derived from an EMBL/GenBank/DDBJ whole genome shotgun (WGS) entry which is preliminary data.</text>
</comment>
<evidence type="ECO:0000256" key="2">
    <source>
        <dbReference type="ARBA" id="ARBA00022723"/>
    </source>
</evidence>
<evidence type="ECO:0000256" key="5">
    <source>
        <dbReference type="RuleBase" id="RU000461"/>
    </source>
</evidence>
<evidence type="ECO:0000313" key="7">
    <source>
        <dbReference type="EMBL" id="KAA8907976.1"/>
    </source>
</evidence>
<comment type="cofactor">
    <cofactor evidence="1 4">
        <name>heme</name>
        <dbReference type="ChEBI" id="CHEBI:30413"/>
    </cofactor>
</comment>
<evidence type="ECO:0000256" key="6">
    <source>
        <dbReference type="SAM" id="Phobius"/>
    </source>
</evidence>
<dbReference type="GO" id="GO:0016705">
    <property type="term" value="F:oxidoreductase activity, acting on paired donors, with incorporation or reduction of molecular oxygen"/>
    <property type="evidence" value="ECO:0007669"/>
    <property type="project" value="InterPro"/>
</dbReference>
<dbReference type="PRINTS" id="PR00385">
    <property type="entry name" value="P450"/>
</dbReference>
<dbReference type="PANTHER" id="PTHR24305:SF229">
    <property type="entry name" value="P450, PUTATIVE (EUROFUNG)-RELATED"/>
    <property type="match status" value="1"/>
</dbReference>
<keyword evidence="2 4" id="KW-0479">Metal-binding</keyword>
<dbReference type="GO" id="GO:0020037">
    <property type="term" value="F:heme binding"/>
    <property type="evidence" value="ECO:0007669"/>
    <property type="project" value="InterPro"/>
</dbReference>
<dbReference type="InterPro" id="IPR050121">
    <property type="entry name" value="Cytochrome_P450_monoxygenase"/>
</dbReference>
<comment type="similarity">
    <text evidence="5">Belongs to the cytochrome P450 family.</text>
</comment>
<dbReference type="GO" id="GO:0005506">
    <property type="term" value="F:iron ion binding"/>
    <property type="evidence" value="ECO:0007669"/>
    <property type="project" value="InterPro"/>
</dbReference>
<proteinExistence type="inferred from homology"/>
<dbReference type="EMBL" id="VXIS01000074">
    <property type="protein sequence ID" value="KAA8907976.1"/>
    <property type="molecule type" value="Genomic_DNA"/>
</dbReference>
<keyword evidence="4 5" id="KW-0349">Heme</keyword>
<protein>
    <submittedName>
        <fullName evidence="7">Cytochrome P450</fullName>
    </submittedName>
</protein>
<dbReference type="CDD" id="cd11060">
    <property type="entry name" value="CYP57A1-like"/>
    <property type="match status" value="1"/>
</dbReference>
<keyword evidence="5" id="KW-0503">Monooxygenase</keyword>